<dbReference type="EMBL" id="JAWNFY010000001">
    <property type="protein sequence ID" value="MDY5145430.1"/>
    <property type="molecule type" value="Genomic_DNA"/>
</dbReference>
<dbReference type="AlphaFoldDB" id="A0AAW9HKQ7"/>
<evidence type="ECO:0000313" key="3">
    <source>
        <dbReference type="Proteomes" id="UP001284901"/>
    </source>
</evidence>
<dbReference type="RefSeq" id="WP_145989729.1">
    <property type="nucleotide sequence ID" value="NZ_CAUPFC010000002.1"/>
</dbReference>
<evidence type="ECO:0000313" key="2">
    <source>
        <dbReference type="EMBL" id="MDY5145430.1"/>
    </source>
</evidence>
<organism evidence="1 4">
    <name type="scientific">Actinotignum timonense</name>
    <dbReference type="NCBI Taxonomy" id="1870995"/>
    <lineage>
        <taxon>Bacteria</taxon>
        <taxon>Bacillati</taxon>
        <taxon>Actinomycetota</taxon>
        <taxon>Actinomycetes</taxon>
        <taxon>Actinomycetales</taxon>
        <taxon>Actinomycetaceae</taxon>
        <taxon>Actinotignum</taxon>
    </lineage>
</organism>
<dbReference type="Proteomes" id="UP001288320">
    <property type="component" value="Unassembled WGS sequence"/>
</dbReference>
<comment type="caution">
    <text evidence="1">The sequence shown here is derived from an EMBL/GenBank/DDBJ whole genome shotgun (WGS) entry which is preliminary data.</text>
</comment>
<keyword evidence="3" id="KW-1185">Reference proteome</keyword>
<accession>A0AAW9HKQ7</accession>
<gene>
    <name evidence="1" type="ORF">R6G74_01780</name>
    <name evidence="2" type="ORF">R6P33_00130</name>
</gene>
<protein>
    <submittedName>
        <fullName evidence="1">Uncharacterized protein</fullName>
    </submittedName>
</protein>
<proteinExistence type="predicted"/>
<dbReference type="EMBL" id="JAWNFV010000002">
    <property type="protein sequence ID" value="MDY5140047.1"/>
    <property type="molecule type" value="Genomic_DNA"/>
</dbReference>
<evidence type="ECO:0000313" key="4">
    <source>
        <dbReference type="Proteomes" id="UP001288320"/>
    </source>
</evidence>
<dbReference type="Proteomes" id="UP001284901">
    <property type="component" value="Unassembled WGS sequence"/>
</dbReference>
<dbReference type="GeneID" id="92814141"/>
<sequence length="197" mass="21561">MFTPPPFIRAAAVIITTGILGLTVTFSIPSQGIESDVQSNAVSYTPTQHDDPSKQNFVPLPGDPRYPVSSTALRSASGAQQIGGFELNIHGAKIPIPAMLLYHEIEGRGTLVESEYAWVAGIPGQICNYRIYFQNRDSQNSKIYTNSSNIVINGCASVKTQTIYHPVKNFTAEPGWMCARFEKDGVFVGEQCHRINP</sequence>
<evidence type="ECO:0000313" key="1">
    <source>
        <dbReference type="EMBL" id="MDY5140047.1"/>
    </source>
</evidence>
<name>A0AAW9HKQ7_9ACTO</name>
<reference evidence="1 3" key="1">
    <citation type="submission" date="2023-10" db="EMBL/GenBank/DDBJ databases">
        <title>Whole Genome based description of the genera Actinobaculum and Actinotignum reveals a complex phylogenetic relationship within the species included in the genus Actinotignum.</title>
        <authorList>
            <person name="Jensen C.S."/>
            <person name="Dargis R."/>
            <person name="Kemp M."/>
            <person name="Christensen J.J."/>
        </authorList>
    </citation>
    <scope>NUCLEOTIDE SEQUENCE</scope>
    <source>
        <strain evidence="2 3">SLA_B089</strain>
        <strain evidence="1">SLA_B245</strain>
    </source>
</reference>